<accession>A0A0A1XSI2</accession>
<proteinExistence type="inferred from homology"/>
<dbReference type="InterPro" id="IPR013961">
    <property type="entry name" value="RAI1"/>
</dbReference>
<reference evidence="4" key="1">
    <citation type="submission" date="2014-11" db="EMBL/GenBank/DDBJ databases">
        <authorList>
            <person name="Geib S."/>
        </authorList>
    </citation>
    <scope>NUCLEOTIDE SEQUENCE</scope>
</reference>
<dbReference type="GO" id="GO:0005829">
    <property type="term" value="C:cytosol"/>
    <property type="evidence" value="ECO:0007669"/>
    <property type="project" value="TreeGrafter"/>
</dbReference>
<feature type="domain" description="RAI1-like" evidence="3">
    <location>
        <begin position="15"/>
        <end position="212"/>
    </location>
</feature>
<evidence type="ECO:0000313" key="4">
    <source>
        <dbReference type="EMBL" id="JAD13947.1"/>
    </source>
</evidence>
<reference evidence="4" key="2">
    <citation type="journal article" date="2015" name="Gigascience">
        <title>Reconstructing a comprehensive transcriptome assembly of a white-pupal translocated strain of the pest fruit fly Bactrocera cucurbitae.</title>
        <authorList>
            <person name="Sim S.B."/>
            <person name="Calla B."/>
            <person name="Hall B."/>
            <person name="DeRego T."/>
            <person name="Geib S.M."/>
        </authorList>
    </citation>
    <scope>NUCLEOTIDE SEQUENCE</scope>
</reference>
<dbReference type="AlphaFoldDB" id="A0A0A1XSI2"/>
<evidence type="ECO:0000256" key="1">
    <source>
        <dbReference type="ARBA" id="ARBA00006562"/>
    </source>
</evidence>
<keyword evidence="2" id="KW-0540">Nuclease</keyword>
<comment type="similarity">
    <text evidence="1 2">Belongs to the DXO/Dom3Z family.</text>
</comment>
<dbReference type="EMBL" id="GBXI01000345">
    <property type="protein sequence ID" value="JAD13947.1"/>
    <property type="molecule type" value="Transcribed_RNA"/>
</dbReference>
<comment type="cofactor">
    <cofactor evidence="2">
        <name>a divalent metal cation</name>
        <dbReference type="ChEBI" id="CHEBI:60240"/>
    </cofactor>
</comment>
<dbReference type="Pfam" id="PF08652">
    <property type="entry name" value="RAI1"/>
    <property type="match status" value="1"/>
</dbReference>
<evidence type="ECO:0000256" key="2">
    <source>
        <dbReference type="RuleBase" id="RU367113"/>
    </source>
</evidence>
<evidence type="ECO:0000259" key="3">
    <source>
        <dbReference type="Pfam" id="PF08652"/>
    </source>
</evidence>
<dbReference type="GO" id="GO:0000956">
    <property type="term" value="P:nuclear-transcribed mRNA catabolic process"/>
    <property type="evidence" value="ECO:0007669"/>
    <property type="project" value="TreeGrafter"/>
</dbReference>
<comment type="subcellular location">
    <subcellularLocation>
        <location evidence="2">Nucleus</location>
    </subcellularLocation>
</comment>
<dbReference type="EC" id="3.6.1.-" evidence="2"/>
<name>A0A0A1XSI2_ZEUCU</name>
<keyword evidence="2" id="KW-0378">Hydrolase</keyword>
<dbReference type="PANTHER" id="PTHR12395">
    <property type="entry name" value="DOM-3 RELATED"/>
    <property type="match status" value="1"/>
</dbReference>
<protein>
    <recommendedName>
        <fullName evidence="2">Decapping nuclease</fullName>
        <ecNumber evidence="2">3.6.1.-</ecNumber>
    </recommendedName>
</protein>
<organism evidence="4">
    <name type="scientific">Zeugodacus cucurbitae</name>
    <name type="common">Melon fruit fly</name>
    <name type="synonym">Bactrocera cucurbitae</name>
    <dbReference type="NCBI Taxonomy" id="28588"/>
    <lineage>
        <taxon>Eukaryota</taxon>
        <taxon>Metazoa</taxon>
        <taxon>Ecdysozoa</taxon>
        <taxon>Arthropoda</taxon>
        <taxon>Hexapoda</taxon>
        <taxon>Insecta</taxon>
        <taxon>Pterygota</taxon>
        <taxon>Neoptera</taxon>
        <taxon>Endopterygota</taxon>
        <taxon>Diptera</taxon>
        <taxon>Brachycera</taxon>
        <taxon>Muscomorpha</taxon>
        <taxon>Tephritoidea</taxon>
        <taxon>Tephritidae</taxon>
        <taxon>Zeugodacus</taxon>
        <taxon>Zeugodacus</taxon>
    </lineage>
</organism>
<dbReference type="GO" id="GO:0003723">
    <property type="term" value="F:RNA binding"/>
    <property type="evidence" value="ECO:0007669"/>
    <property type="project" value="UniProtKB-KW"/>
</dbReference>
<dbReference type="GO" id="GO:0004518">
    <property type="term" value="F:nuclease activity"/>
    <property type="evidence" value="ECO:0007669"/>
    <property type="project" value="UniProtKB-KW"/>
</dbReference>
<gene>
    <name evidence="4" type="primary">cuff_2</name>
    <name evidence="4" type="ORF">g.7143</name>
</gene>
<dbReference type="GO" id="GO:0000166">
    <property type="term" value="F:nucleotide binding"/>
    <property type="evidence" value="ECO:0007669"/>
    <property type="project" value="UniProtKB-KW"/>
</dbReference>
<dbReference type="InterPro" id="IPR039039">
    <property type="entry name" value="RAI1-like_fam"/>
</dbReference>
<dbReference type="GO" id="GO:0034353">
    <property type="term" value="F:mRNA 5'-diphosphatase activity"/>
    <property type="evidence" value="ECO:0007669"/>
    <property type="project" value="TreeGrafter"/>
</dbReference>
<keyword evidence="2" id="KW-0479">Metal-binding</keyword>
<dbReference type="GO" id="GO:0046872">
    <property type="term" value="F:metal ion binding"/>
    <property type="evidence" value="ECO:0007669"/>
    <property type="project" value="UniProtKB-KW"/>
</dbReference>
<dbReference type="GO" id="GO:0005634">
    <property type="term" value="C:nucleus"/>
    <property type="evidence" value="ECO:0007669"/>
    <property type="project" value="UniProtKB-SubCell"/>
</dbReference>
<dbReference type="PANTHER" id="PTHR12395:SF9">
    <property type="entry name" value="DECAPPING AND EXORIBONUCLEASE PROTEIN"/>
    <property type="match status" value="1"/>
</dbReference>
<sequence length="222" mass="26247">MQMQMRCLNLTKKNTYHRKFMQLCFSDDPDSEPTTNIPIDDNNIIFCIIKSLLKEFDLIYSAEVQGIVSDRKIENTHNTEEINDLRFILTKQLQISDKYKGNILSKSKCLRWWLQAYLSKTSDICIGLRDRKGIVRTPVQIKRAEDLVKNWRWKPHVCIRFLYSILKLIEKTMMQVDCPYTVYEFVYDSFAGCFKYKVHAGKSNHSFLSDDYIKKCKKCTSH</sequence>
<keyword evidence="2" id="KW-0694">RNA-binding</keyword>
<keyword evidence="2" id="KW-0547">Nucleotide-binding</keyword>
<dbReference type="GO" id="GO:0110155">
    <property type="term" value="P:NAD-cap decapping"/>
    <property type="evidence" value="ECO:0007669"/>
    <property type="project" value="TreeGrafter"/>
</dbReference>
<comment type="function">
    <text evidence="2">Decapping enzyme for NAD-capped RNAs: specifically hydrolyzes the nicotinamide adenine dinucleotide (NAD) cap from a subset of RNAs by removing the entire NAD moiety from the 5'-end of an NAD-capped RNA.</text>
</comment>
<keyword evidence="2" id="KW-0539">Nucleus</keyword>